<dbReference type="SUPFAM" id="SSF56507">
    <property type="entry name" value="Methionine synthase activation domain-like"/>
    <property type="match status" value="1"/>
</dbReference>
<name>A0A9X3F720_9BACT</name>
<dbReference type="Gene3D" id="3.40.109.40">
    <property type="match status" value="1"/>
</dbReference>
<dbReference type="InterPro" id="IPR037010">
    <property type="entry name" value="VitB12-dep_Met_synth_activ_sf"/>
</dbReference>
<dbReference type="AlphaFoldDB" id="A0A9X3F720"/>
<organism evidence="1 2">
    <name type="scientific">Draconibacterium aestuarii</name>
    <dbReference type="NCBI Taxonomy" id="2998507"/>
    <lineage>
        <taxon>Bacteria</taxon>
        <taxon>Pseudomonadati</taxon>
        <taxon>Bacteroidota</taxon>
        <taxon>Bacteroidia</taxon>
        <taxon>Marinilabiliales</taxon>
        <taxon>Prolixibacteraceae</taxon>
        <taxon>Draconibacterium</taxon>
    </lineage>
</organism>
<dbReference type="Proteomes" id="UP001145087">
    <property type="component" value="Unassembled WGS sequence"/>
</dbReference>
<proteinExistence type="predicted"/>
<reference evidence="1" key="1">
    <citation type="submission" date="2022-11" db="EMBL/GenBank/DDBJ databases">
        <title>Marilongibacter aestuarii gen. nov., sp. nov., isolated from tidal flat sediment.</title>
        <authorList>
            <person name="Jiayan W."/>
        </authorList>
    </citation>
    <scope>NUCLEOTIDE SEQUENCE</scope>
    <source>
        <strain evidence="1">Z1-6</strain>
    </source>
</reference>
<dbReference type="GO" id="GO:0008705">
    <property type="term" value="F:methionine synthase activity"/>
    <property type="evidence" value="ECO:0007669"/>
    <property type="project" value="InterPro"/>
</dbReference>
<evidence type="ECO:0000313" key="1">
    <source>
        <dbReference type="EMBL" id="MCY1721495.1"/>
    </source>
</evidence>
<evidence type="ECO:0008006" key="3">
    <source>
        <dbReference type="Google" id="ProtNLM"/>
    </source>
</evidence>
<keyword evidence="2" id="KW-1185">Reference proteome</keyword>
<sequence length="230" mass="25979">MIKEFQYEFDELGVVPEDFHQLLGFENNDIPEPFPEYIRTAINKATKLCKIRGGFKIFRSVKVDTDNHTIQIENQNFSPSKIVTTQLKKSDQAALFLCTAGAAISEYSKKISTETDPILGYVFDILGSITVEKATDKIQEALKTHLQPGGMNISDRFSPGYCEWSVEEQHNLFLLLPRNFCGIVLSNSALMHPIKSVSGMIGIGKELQQKGYQCKWCSDKNCIYGKIKRK</sequence>
<protein>
    <recommendedName>
        <fullName evidence="3">AdoMet activation domain-containing protein</fullName>
    </recommendedName>
</protein>
<dbReference type="RefSeq" id="WP_343333824.1">
    <property type="nucleotide sequence ID" value="NZ_JAPOHD010000027.1"/>
</dbReference>
<accession>A0A9X3F720</accession>
<comment type="caution">
    <text evidence="1">The sequence shown here is derived from an EMBL/GenBank/DDBJ whole genome shotgun (WGS) entry which is preliminary data.</text>
</comment>
<evidence type="ECO:0000313" key="2">
    <source>
        <dbReference type="Proteomes" id="UP001145087"/>
    </source>
</evidence>
<gene>
    <name evidence="1" type="ORF">OU798_14155</name>
</gene>
<dbReference type="EMBL" id="JAPOHD010000027">
    <property type="protein sequence ID" value="MCY1721495.1"/>
    <property type="molecule type" value="Genomic_DNA"/>
</dbReference>